<feature type="region of interest" description="Disordered" evidence="1">
    <location>
        <begin position="523"/>
        <end position="557"/>
    </location>
</feature>
<dbReference type="AlphaFoldDB" id="A0A5B9Q1F8"/>
<name>A0A5B9Q1F8_9BACT</name>
<evidence type="ECO:0000256" key="2">
    <source>
        <dbReference type="SAM" id="Phobius"/>
    </source>
</evidence>
<reference evidence="3 4" key="1">
    <citation type="submission" date="2019-08" db="EMBL/GenBank/DDBJ databases">
        <title>Deep-cultivation of Planctomycetes and their phenomic and genomic characterization uncovers novel biology.</title>
        <authorList>
            <person name="Wiegand S."/>
            <person name="Jogler M."/>
            <person name="Boedeker C."/>
            <person name="Pinto D."/>
            <person name="Vollmers J."/>
            <person name="Rivas-Marin E."/>
            <person name="Kohn T."/>
            <person name="Peeters S.H."/>
            <person name="Heuer A."/>
            <person name="Rast P."/>
            <person name="Oberbeckmann S."/>
            <person name="Bunk B."/>
            <person name="Jeske O."/>
            <person name="Meyerdierks A."/>
            <person name="Storesund J.E."/>
            <person name="Kallscheuer N."/>
            <person name="Luecker S."/>
            <person name="Lage O.M."/>
            <person name="Pohl T."/>
            <person name="Merkel B.J."/>
            <person name="Hornburger P."/>
            <person name="Mueller R.-W."/>
            <person name="Bruemmer F."/>
            <person name="Labrenz M."/>
            <person name="Spormann A.M."/>
            <person name="Op den Camp H."/>
            <person name="Overmann J."/>
            <person name="Amann R."/>
            <person name="Jetten M.S.M."/>
            <person name="Mascher T."/>
            <person name="Medema M.H."/>
            <person name="Devos D.P."/>
            <person name="Kaster A.-K."/>
            <person name="Ovreas L."/>
            <person name="Rohde M."/>
            <person name="Galperin M.Y."/>
            <person name="Jogler C."/>
        </authorList>
    </citation>
    <scope>NUCLEOTIDE SEQUENCE [LARGE SCALE GENOMIC DNA]</scope>
    <source>
        <strain evidence="3 4">Pr1d</strain>
    </source>
</reference>
<keyword evidence="2" id="KW-0472">Membrane</keyword>
<accession>A0A5B9Q1F8</accession>
<keyword evidence="4" id="KW-1185">Reference proteome</keyword>
<protein>
    <submittedName>
        <fullName evidence="3">Uncharacterized protein</fullName>
    </submittedName>
</protein>
<dbReference type="OrthoDB" id="231157at2"/>
<dbReference type="EMBL" id="CP042913">
    <property type="protein sequence ID" value="QEG32808.1"/>
    <property type="molecule type" value="Genomic_DNA"/>
</dbReference>
<dbReference type="RefSeq" id="WP_148071638.1">
    <property type="nucleotide sequence ID" value="NZ_CP042913.1"/>
</dbReference>
<evidence type="ECO:0000256" key="1">
    <source>
        <dbReference type="SAM" id="MobiDB-lite"/>
    </source>
</evidence>
<sequence length="584" mass="63768">MPKTSPFHPAPISRRALTLIEMLVGMAITLVMMAAVVNLFANISTGVNRRQGAMEISSELRIARQRLYNDLAGATVKTDAVDSSDGYLEIVEGQASDENPLAGSLIINPPNNVDPAVSLIPSSNTVSDAEGNLIDPATVTDFLSLGDYDDILALTVESRGAPFRGRGRALVPGGTQANPNDWVGTSIESRFAEVIWFAVENPADGSRGEPGMRTIYRRVLLIAPWVTTYDTPSGTVDDPIYDLTNTNFHPNSEPPFFYAANPIANTYHAQLLEMLNFQNDFDISVRLENDRIVPNTLADLSRREHRFAHLPDNLIGGNRKFPHPLSYNVINRNPSISMLAGVADASLNPISSLQPLSGDRAGADIVLSNVLGFDVQVFDPGAPLFNYQGNIIQPSTVRVSTSGGDGAFLLAIQDFIANPGGPTQITGFGAFADLGWNNGLLIGSTYVPEYNYLSITGAPRTLYQQERGAGWHPTFPESSRESPSVYDSWTDYYETDQINQENSPYYVSTNLTIQPSWAPWQIDNLDQGTNGLDDDGVNGPDDPMERETSPPYPTPLKGVQVKLRIYEPNTRAIREANVTRDMTD</sequence>
<proteinExistence type="predicted"/>
<keyword evidence="2" id="KW-1133">Transmembrane helix</keyword>
<evidence type="ECO:0000313" key="4">
    <source>
        <dbReference type="Proteomes" id="UP000323917"/>
    </source>
</evidence>
<keyword evidence="2" id="KW-0812">Transmembrane</keyword>
<organism evidence="3 4">
    <name type="scientific">Bythopirellula goksoeyrii</name>
    <dbReference type="NCBI Taxonomy" id="1400387"/>
    <lineage>
        <taxon>Bacteria</taxon>
        <taxon>Pseudomonadati</taxon>
        <taxon>Planctomycetota</taxon>
        <taxon>Planctomycetia</taxon>
        <taxon>Pirellulales</taxon>
        <taxon>Lacipirellulaceae</taxon>
        <taxon>Bythopirellula</taxon>
    </lineage>
</organism>
<feature type="transmembrane region" description="Helical" evidence="2">
    <location>
        <begin position="20"/>
        <end position="41"/>
    </location>
</feature>
<dbReference type="KEGG" id="bgok:Pr1d_00680"/>
<dbReference type="Proteomes" id="UP000323917">
    <property type="component" value="Chromosome"/>
</dbReference>
<gene>
    <name evidence="3" type="ORF">Pr1d_00680</name>
</gene>
<evidence type="ECO:0000313" key="3">
    <source>
        <dbReference type="EMBL" id="QEG32808.1"/>
    </source>
</evidence>